<sequence>MALSTLLTAAAMPVAGLFALAQQSSSFFDQIPVLGSMLNAGGVGTYDAQAAQHDGRIQARDLLSSHFGPIGWPHQSFDYVIVGGGTAGLAMAKRLSEEEGNSVALIEAGGFYEMDAGNATEVPMYLFNYFFDNGYMKNPLFDWYQYTEPQEGLHNREMFYMQGKTLGGSTARGAMLYHRGSKGAYQKWAVQIGDDSYSWDKWLPHFQRGIKFSGPNTNPRPANATAVNDEKAWSATGGPVHVAYPYLTNAISSWVDKALDAFGFTNVEGFSNGVLLGKSYITHTINPFTRRRETASSSYLREALVESNNLNIYIRTLAKKVLFDENKKANAVEVQTDGFKWKIEAKKEVILSAGVMRSPQLLMVSGIGPKETLEKLDIPVLSDRPGVGQNLQDTIILGPTNPIRVESHSQLLGGKDTLPRSIDDYNNHRTGLLTNPGQDFFAFEKHAKEGPGSLSKKTAADIDANFPADWPTYSFIALDDTFVPQFNGKNYFSMSAALMTTFSRGYVSINSTDTLDNPIVDPKWLSDPRDQEMAVAAFRRCRQFTQHEVLQDVIDGEELLPGKKYQTDEEVLGYIAETSDAYYAGVGTAAMGKKYDPKAVLDSKARVLGVEGLRVVDASSFPFAIDGQPMGTVYALAEKIAADILAGN</sequence>
<dbReference type="EMBL" id="CP090175">
    <property type="protein sequence ID" value="UJO25011.1"/>
    <property type="molecule type" value="Genomic_DNA"/>
</dbReference>
<evidence type="ECO:0000256" key="3">
    <source>
        <dbReference type="SAM" id="SignalP"/>
    </source>
</evidence>
<dbReference type="PIRSF" id="PIRSF000137">
    <property type="entry name" value="Alcohol_oxidase"/>
    <property type="match status" value="1"/>
</dbReference>
<keyword evidence="3" id="KW-0732">Signal</keyword>
<reference evidence="6" key="1">
    <citation type="submission" date="2021-12" db="EMBL/GenBank/DDBJ databases">
        <authorList>
            <person name="Zaccaron A."/>
            <person name="Stergiopoulos I."/>
        </authorList>
    </citation>
    <scope>NUCLEOTIDE SEQUENCE</scope>
    <source>
        <strain evidence="6">Race5_Kim</strain>
    </source>
</reference>
<dbReference type="RefSeq" id="XP_047769377.1">
    <property type="nucleotide sequence ID" value="XM_047913420.1"/>
</dbReference>
<dbReference type="InterPro" id="IPR000172">
    <property type="entry name" value="GMC_OxRdtase_N"/>
</dbReference>
<dbReference type="Pfam" id="PF00732">
    <property type="entry name" value="GMC_oxred_N"/>
    <property type="match status" value="1"/>
</dbReference>
<dbReference type="InterPro" id="IPR036188">
    <property type="entry name" value="FAD/NAD-bd_sf"/>
</dbReference>
<evidence type="ECO:0000256" key="1">
    <source>
        <dbReference type="ARBA" id="ARBA00010790"/>
    </source>
</evidence>
<dbReference type="AlphaFoldDB" id="A0A9Q8PM17"/>
<feature type="domain" description="Glucose-methanol-choline oxidoreductase C-terminal" evidence="5">
    <location>
        <begin position="502"/>
        <end position="637"/>
    </location>
</feature>
<dbReference type="OrthoDB" id="269227at2759"/>
<dbReference type="Gene3D" id="3.30.560.10">
    <property type="entry name" value="Glucose Oxidase, domain 3"/>
    <property type="match status" value="1"/>
</dbReference>
<evidence type="ECO:0000256" key="2">
    <source>
        <dbReference type="ARBA" id="ARBA00023180"/>
    </source>
</evidence>
<protein>
    <submittedName>
        <fullName evidence="6">Versicolorin B synthase</fullName>
    </submittedName>
</protein>
<dbReference type="GO" id="GO:0016614">
    <property type="term" value="F:oxidoreductase activity, acting on CH-OH group of donors"/>
    <property type="evidence" value="ECO:0007669"/>
    <property type="project" value="InterPro"/>
</dbReference>
<dbReference type="GeneID" id="71994150"/>
<dbReference type="Gene3D" id="3.50.50.60">
    <property type="entry name" value="FAD/NAD(P)-binding domain"/>
    <property type="match status" value="1"/>
</dbReference>
<comment type="similarity">
    <text evidence="1">Belongs to the GMC oxidoreductase family.</text>
</comment>
<dbReference type="SUPFAM" id="SSF54373">
    <property type="entry name" value="FAD-linked reductases, C-terminal domain"/>
    <property type="match status" value="1"/>
</dbReference>
<dbReference type="Pfam" id="PF05199">
    <property type="entry name" value="GMC_oxred_C"/>
    <property type="match status" value="1"/>
</dbReference>
<evidence type="ECO:0000313" key="7">
    <source>
        <dbReference type="Proteomes" id="UP000756132"/>
    </source>
</evidence>
<dbReference type="PANTHER" id="PTHR11552">
    <property type="entry name" value="GLUCOSE-METHANOL-CHOLINE GMC OXIDOREDUCTASE"/>
    <property type="match status" value="1"/>
</dbReference>
<dbReference type="GO" id="GO:0050660">
    <property type="term" value="F:flavin adenine dinucleotide binding"/>
    <property type="evidence" value="ECO:0007669"/>
    <property type="project" value="InterPro"/>
</dbReference>
<evidence type="ECO:0000259" key="4">
    <source>
        <dbReference type="Pfam" id="PF00732"/>
    </source>
</evidence>
<dbReference type="PANTHER" id="PTHR11552:SF138">
    <property type="entry name" value="DEHYDROGENASE PKFF-RELATED"/>
    <property type="match status" value="1"/>
</dbReference>
<dbReference type="InterPro" id="IPR012132">
    <property type="entry name" value="GMC_OxRdtase"/>
</dbReference>
<dbReference type="SUPFAM" id="SSF51905">
    <property type="entry name" value="FAD/NAD(P)-binding domain"/>
    <property type="match status" value="1"/>
</dbReference>
<evidence type="ECO:0000259" key="5">
    <source>
        <dbReference type="Pfam" id="PF05199"/>
    </source>
</evidence>
<dbReference type="Proteomes" id="UP000756132">
    <property type="component" value="Chromosome 13"/>
</dbReference>
<dbReference type="GO" id="GO:0044550">
    <property type="term" value="P:secondary metabolite biosynthetic process"/>
    <property type="evidence" value="ECO:0007669"/>
    <property type="project" value="TreeGrafter"/>
</dbReference>
<organism evidence="6 7">
    <name type="scientific">Passalora fulva</name>
    <name type="common">Tomato leaf mold</name>
    <name type="synonym">Cladosporium fulvum</name>
    <dbReference type="NCBI Taxonomy" id="5499"/>
    <lineage>
        <taxon>Eukaryota</taxon>
        <taxon>Fungi</taxon>
        <taxon>Dikarya</taxon>
        <taxon>Ascomycota</taxon>
        <taxon>Pezizomycotina</taxon>
        <taxon>Dothideomycetes</taxon>
        <taxon>Dothideomycetidae</taxon>
        <taxon>Mycosphaerellales</taxon>
        <taxon>Mycosphaerellaceae</taxon>
        <taxon>Fulvia</taxon>
    </lineage>
</organism>
<proteinExistence type="inferred from homology"/>
<dbReference type="InterPro" id="IPR007867">
    <property type="entry name" value="GMC_OxRtase_C"/>
</dbReference>
<evidence type="ECO:0000313" key="6">
    <source>
        <dbReference type="EMBL" id="UJO25011.1"/>
    </source>
</evidence>
<keyword evidence="7" id="KW-1185">Reference proteome</keyword>
<feature type="domain" description="Glucose-methanol-choline oxidoreductase N-terminal" evidence="4">
    <location>
        <begin position="77"/>
        <end position="393"/>
    </location>
</feature>
<accession>A0A9Q8PM17</accession>
<reference evidence="6" key="2">
    <citation type="journal article" date="2022" name="Microb. Genom.">
        <title>A chromosome-scale genome assembly of the tomato pathogen Cladosporium fulvum reveals a compartmentalized genome architecture and the presence of a dispensable chromosome.</title>
        <authorList>
            <person name="Zaccaron A.Z."/>
            <person name="Chen L.H."/>
            <person name="Samaras A."/>
            <person name="Stergiopoulos I."/>
        </authorList>
    </citation>
    <scope>NUCLEOTIDE SEQUENCE</scope>
    <source>
        <strain evidence="6">Race5_Kim</strain>
    </source>
</reference>
<dbReference type="KEGG" id="ffu:CLAFUR5_14272"/>
<feature type="signal peptide" evidence="3">
    <location>
        <begin position="1"/>
        <end position="26"/>
    </location>
</feature>
<gene>
    <name evidence="6" type="ORF">CLAFUR5_14272</name>
</gene>
<feature type="chain" id="PRO_5040361507" evidence="3">
    <location>
        <begin position="27"/>
        <end position="648"/>
    </location>
</feature>
<name>A0A9Q8PM17_PASFU</name>
<keyword evidence="2" id="KW-0325">Glycoprotein</keyword>